<evidence type="ECO:0000256" key="3">
    <source>
        <dbReference type="ARBA" id="ARBA00022737"/>
    </source>
</evidence>
<organism evidence="6 7">
    <name type="scientific">Alicyclobacillus fodiniaquatilis</name>
    <dbReference type="NCBI Taxonomy" id="1661150"/>
    <lineage>
        <taxon>Bacteria</taxon>
        <taxon>Bacillati</taxon>
        <taxon>Bacillota</taxon>
        <taxon>Bacilli</taxon>
        <taxon>Bacillales</taxon>
        <taxon>Alicyclobacillaceae</taxon>
        <taxon>Alicyclobacillus</taxon>
    </lineage>
</organism>
<sequence>MTLTTTDADARLDATIRMAVNRLRDGQHVTGCWTDCFDTGVMPDAQTVICLYLLGVDDDDWITILLQRLLEAQRPDGTWGVYPGDEGDLSTTVECYYALQLHGAWSGLPERQAQAKQFILRQGGLKRCRNLTKVILAIGGEIPWRWLPSPRVYSLLFSQRFPVSIFDMVTFTRLHVAPMLLLSSCQFVAAPADGRMLADLMSGHLWGRRLQSFDKRGARRRLSRRMSHCLAWMLAEREADGTTAGYHSSTFLTIFAMQALGFEVGHREIQSAIQAMRKNLYRSPDAAYVHQQTCNAHVWNTALAVRALLVAGEDVQSSVVQKAVQYLLTKQQHGQQIVRLGGWAFSSNNTQHPDTDDTIACLEALCLASMTQSAAWSQGITWLLGMQNRDGGWSAFEKDANKRWMEWIPANDMRRAMHDPSTPDITGRVLEFLLRYRVLSVDDPIVRLALQWLHRHQEADGSWFGRWGTTYIYGTWCAVKALLCAQVQSSAPSIAKARAWILRIQHDDGGFGESCQSDLHGHFVPLAASLPTQTAWGLDLLLYLYEAEMDSRMQDELWRACSKAANWLVTHAKAGMWEEEMPTGSAFPGALHIRYHIYPKIWSVVALKHYQTLRQRRFRLKGGESHVGSKPTTHVSFAY</sequence>
<keyword evidence="7" id="KW-1185">Reference proteome</keyword>
<dbReference type="PANTHER" id="PTHR11764">
    <property type="entry name" value="TERPENE CYCLASE/MUTASE FAMILY MEMBER"/>
    <property type="match status" value="1"/>
</dbReference>
<comment type="pathway">
    <text evidence="1">Secondary metabolite biosynthesis; hopanoid biosynthesis.</text>
</comment>
<dbReference type="Pfam" id="PF13243">
    <property type="entry name" value="SQHop_cyclase_C"/>
    <property type="match status" value="1"/>
</dbReference>
<comment type="similarity">
    <text evidence="2">Belongs to the terpene cyclase/mutase family.</text>
</comment>
<evidence type="ECO:0000256" key="2">
    <source>
        <dbReference type="ARBA" id="ARBA00009755"/>
    </source>
</evidence>
<accession>A0ABW4JLU5</accession>
<dbReference type="InterPro" id="IPR032696">
    <property type="entry name" value="SQ_cyclase_C"/>
</dbReference>
<name>A0ABW4JLU5_9BACL</name>
<evidence type="ECO:0000256" key="1">
    <source>
        <dbReference type="ARBA" id="ARBA00004999"/>
    </source>
</evidence>
<feature type="domain" description="Squalene cyclase N-terminal" evidence="5">
    <location>
        <begin position="220"/>
        <end position="282"/>
    </location>
</feature>
<evidence type="ECO:0000313" key="7">
    <source>
        <dbReference type="Proteomes" id="UP001597079"/>
    </source>
</evidence>
<evidence type="ECO:0000313" key="6">
    <source>
        <dbReference type="EMBL" id="MFD1676755.1"/>
    </source>
</evidence>
<dbReference type="InterPro" id="IPR008930">
    <property type="entry name" value="Terpenoid_cyclase/PrenylTrfase"/>
</dbReference>
<keyword evidence="3" id="KW-0677">Repeat</keyword>
<dbReference type="InterPro" id="IPR032697">
    <property type="entry name" value="SQ_cyclase_N"/>
</dbReference>
<dbReference type="RefSeq" id="WP_377944663.1">
    <property type="nucleotide sequence ID" value="NZ_JBHUCX010000075.1"/>
</dbReference>
<dbReference type="SUPFAM" id="SSF48239">
    <property type="entry name" value="Terpenoid cyclases/Protein prenyltransferases"/>
    <property type="match status" value="2"/>
</dbReference>
<protein>
    <submittedName>
        <fullName evidence="6">Prenyltransferase/squalene oxidase repeat-containing protein</fullName>
    </submittedName>
</protein>
<feature type="domain" description="Squalene cyclase C-terminal" evidence="4">
    <location>
        <begin position="297"/>
        <end position="611"/>
    </location>
</feature>
<evidence type="ECO:0000259" key="5">
    <source>
        <dbReference type="Pfam" id="PF13249"/>
    </source>
</evidence>
<proteinExistence type="inferred from homology"/>
<dbReference type="SFLD" id="SFLDG01016">
    <property type="entry name" value="Prenyltransferase_Like_2"/>
    <property type="match status" value="1"/>
</dbReference>
<comment type="caution">
    <text evidence="6">The sequence shown here is derived from an EMBL/GenBank/DDBJ whole genome shotgun (WGS) entry which is preliminary data.</text>
</comment>
<dbReference type="Proteomes" id="UP001597079">
    <property type="component" value="Unassembled WGS sequence"/>
</dbReference>
<feature type="domain" description="Squalene cyclase N-terminal" evidence="5">
    <location>
        <begin position="16"/>
        <end position="203"/>
    </location>
</feature>
<dbReference type="Pfam" id="PF13249">
    <property type="entry name" value="SQHop_cyclase_N"/>
    <property type="match status" value="2"/>
</dbReference>
<reference evidence="7" key="1">
    <citation type="journal article" date="2019" name="Int. J. Syst. Evol. Microbiol.">
        <title>The Global Catalogue of Microorganisms (GCM) 10K type strain sequencing project: providing services to taxonomists for standard genome sequencing and annotation.</title>
        <authorList>
            <consortium name="The Broad Institute Genomics Platform"/>
            <consortium name="The Broad Institute Genome Sequencing Center for Infectious Disease"/>
            <person name="Wu L."/>
            <person name="Ma J."/>
        </authorList>
    </citation>
    <scope>NUCLEOTIDE SEQUENCE [LARGE SCALE GENOMIC DNA]</scope>
    <source>
        <strain evidence="7">CGMCC 1.12286</strain>
    </source>
</reference>
<gene>
    <name evidence="6" type="ORF">ACFSB2_18950</name>
</gene>
<dbReference type="InterPro" id="IPR018333">
    <property type="entry name" value="Squalene_cyclase"/>
</dbReference>
<dbReference type="EMBL" id="JBHUCX010000075">
    <property type="protein sequence ID" value="MFD1676755.1"/>
    <property type="molecule type" value="Genomic_DNA"/>
</dbReference>
<dbReference type="PANTHER" id="PTHR11764:SF20">
    <property type="entry name" value="LANOSTEROL SYNTHASE"/>
    <property type="match status" value="1"/>
</dbReference>
<dbReference type="Gene3D" id="1.50.10.20">
    <property type="match status" value="2"/>
</dbReference>
<evidence type="ECO:0000259" key="4">
    <source>
        <dbReference type="Pfam" id="PF13243"/>
    </source>
</evidence>